<dbReference type="Proteomes" id="UP000051020">
    <property type="component" value="Unassembled WGS sequence"/>
</dbReference>
<dbReference type="GO" id="GO:0005737">
    <property type="term" value="C:cytoplasm"/>
    <property type="evidence" value="ECO:0007669"/>
    <property type="project" value="UniProtKB-SubCell"/>
</dbReference>
<evidence type="ECO:0000256" key="4">
    <source>
        <dbReference type="ARBA" id="ARBA00022491"/>
    </source>
</evidence>
<organism evidence="13 14">
    <name type="scientific">Lactiplantibacillus pentosus DSM 20314</name>
    <dbReference type="NCBI Taxonomy" id="1423791"/>
    <lineage>
        <taxon>Bacteria</taxon>
        <taxon>Bacillati</taxon>
        <taxon>Bacillota</taxon>
        <taxon>Bacilli</taxon>
        <taxon>Lactobacillales</taxon>
        <taxon>Lactobacillaceae</taxon>
        <taxon>Lactiplantibacillus</taxon>
    </lineage>
</organism>
<dbReference type="InterPro" id="IPR036388">
    <property type="entry name" value="WH-like_DNA-bd_sf"/>
</dbReference>
<dbReference type="PANTHER" id="PTHR33202:SF8">
    <property type="entry name" value="PEROXIDE-RESPONSIVE REPRESSOR PERR"/>
    <property type="match status" value="1"/>
</dbReference>
<gene>
    <name evidence="13" type="ORF">FD24_GL003246</name>
</gene>
<dbReference type="GO" id="GO:0000976">
    <property type="term" value="F:transcription cis-regulatory region binding"/>
    <property type="evidence" value="ECO:0007669"/>
    <property type="project" value="TreeGrafter"/>
</dbReference>
<dbReference type="InterPro" id="IPR002481">
    <property type="entry name" value="FUR"/>
</dbReference>
<dbReference type="AlphaFoldDB" id="A0A837RAF6"/>
<feature type="binding site" evidence="11">
    <location>
        <position position="111"/>
    </location>
    <ligand>
        <name>Zn(2+)</name>
        <dbReference type="ChEBI" id="CHEBI:29105"/>
    </ligand>
</feature>
<evidence type="ECO:0000256" key="2">
    <source>
        <dbReference type="ARBA" id="ARBA00007957"/>
    </source>
</evidence>
<feature type="binding site" evidence="11">
    <location>
        <position position="114"/>
    </location>
    <ligand>
        <name>Zn(2+)</name>
        <dbReference type="ChEBI" id="CHEBI:29105"/>
    </ligand>
</feature>
<dbReference type="GO" id="GO:0008270">
    <property type="term" value="F:zinc ion binding"/>
    <property type="evidence" value="ECO:0007669"/>
    <property type="project" value="TreeGrafter"/>
</dbReference>
<keyword evidence="8" id="KW-0238">DNA-binding</keyword>
<feature type="binding site" evidence="11">
    <location>
        <position position="154"/>
    </location>
    <ligand>
        <name>Zn(2+)</name>
        <dbReference type="ChEBI" id="CHEBI:29105"/>
    </ligand>
</feature>
<keyword evidence="5 11" id="KW-0479">Metal-binding</keyword>
<evidence type="ECO:0000256" key="8">
    <source>
        <dbReference type="ARBA" id="ARBA00023125"/>
    </source>
</evidence>
<proteinExistence type="inferred from homology"/>
<dbReference type="Gene3D" id="1.10.10.10">
    <property type="entry name" value="Winged helix-like DNA-binding domain superfamily/Winged helix DNA-binding domain"/>
    <property type="match status" value="1"/>
</dbReference>
<feature type="binding site" evidence="12">
    <location>
        <position position="143"/>
    </location>
    <ligand>
        <name>Fe cation</name>
        <dbReference type="ChEBI" id="CHEBI:24875"/>
    </ligand>
</feature>
<keyword evidence="3" id="KW-0963">Cytoplasm</keyword>
<dbReference type="GO" id="GO:1900376">
    <property type="term" value="P:regulation of secondary metabolite biosynthetic process"/>
    <property type="evidence" value="ECO:0007669"/>
    <property type="project" value="TreeGrafter"/>
</dbReference>
<name>A0A837RAF6_LACPE</name>
<keyword evidence="4" id="KW-0678">Repressor</keyword>
<comment type="similarity">
    <text evidence="2">Belongs to the Fur family.</text>
</comment>
<evidence type="ECO:0000256" key="5">
    <source>
        <dbReference type="ARBA" id="ARBA00022723"/>
    </source>
</evidence>
<keyword evidence="12" id="KW-0408">Iron</keyword>
<sequence>MWFNKGEYDKRRYRVVAEDMLTQALQQLKDHKIRVTPQRQIILNYLITHHNHPSVETIYQELASQLPNLSLATVYNTLKLFVDLGIVIELQNGDAGTHYDFFGRPHYHVVCENCGKITDVFEPDLRSVEAKAAELSGYLVTGHNMEVYGLCPDCQKLLNVTKTTDLKRLKLTHSE</sequence>
<reference evidence="13 14" key="1">
    <citation type="journal article" date="2015" name="Genome Announc.">
        <title>Expanding the biotechnology potential of lactobacilli through comparative genomics of 213 strains and associated genera.</title>
        <authorList>
            <person name="Sun Z."/>
            <person name="Harris H.M."/>
            <person name="McCann A."/>
            <person name="Guo C."/>
            <person name="Argimon S."/>
            <person name="Zhang W."/>
            <person name="Yang X."/>
            <person name="Jeffery I.B."/>
            <person name="Cooney J.C."/>
            <person name="Kagawa T.F."/>
            <person name="Liu W."/>
            <person name="Song Y."/>
            <person name="Salvetti E."/>
            <person name="Wrobel A."/>
            <person name="Rasinkangas P."/>
            <person name="Parkhill J."/>
            <person name="Rea M.C."/>
            <person name="O'Sullivan O."/>
            <person name="Ritari J."/>
            <person name="Douillard F.P."/>
            <person name="Paul Ross R."/>
            <person name="Yang R."/>
            <person name="Briner A.E."/>
            <person name="Felis G.E."/>
            <person name="de Vos W.M."/>
            <person name="Barrangou R."/>
            <person name="Klaenhammer T.R."/>
            <person name="Caufield P.W."/>
            <person name="Cui Y."/>
            <person name="Zhang H."/>
            <person name="O'Toole P.W."/>
        </authorList>
    </citation>
    <scope>NUCLEOTIDE SEQUENCE [LARGE SCALE GENOMIC DNA]</scope>
    <source>
        <strain evidence="13 14">DSM 20314</strain>
    </source>
</reference>
<comment type="cofactor">
    <cofactor evidence="11">
        <name>Zn(2+)</name>
        <dbReference type="ChEBI" id="CHEBI:29105"/>
    </cofactor>
    <text evidence="11">Binds 1 zinc ion per subunit.</text>
</comment>
<dbReference type="FunFam" id="3.30.1490.190:FF:000003">
    <property type="entry name" value="Fur family transcriptional regulator"/>
    <property type="match status" value="1"/>
</dbReference>
<accession>A0A837RAF6</accession>
<keyword evidence="9" id="KW-0804">Transcription</keyword>
<dbReference type="Gene3D" id="3.30.1490.190">
    <property type="match status" value="1"/>
</dbReference>
<evidence type="ECO:0000256" key="3">
    <source>
        <dbReference type="ARBA" id="ARBA00022490"/>
    </source>
</evidence>
<dbReference type="Pfam" id="PF01475">
    <property type="entry name" value="FUR"/>
    <property type="match status" value="1"/>
</dbReference>
<evidence type="ECO:0000256" key="11">
    <source>
        <dbReference type="PIRSR" id="PIRSR602481-1"/>
    </source>
</evidence>
<keyword evidence="6 11" id="KW-0862">Zinc</keyword>
<evidence type="ECO:0000256" key="6">
    <source>
        <dbReference type="ARBA" id="ARBA00022833"/>
    </source>
</evidence>
<dbReference type="EMBL" id="AZCU01000008">
    <property type="protein sequence ID" value="KRK25395.1"/>
    <property type="molecule type" value="Genomic_DNA"/>
</dbReference>
<evidence type="ECO:0000256" key="9">
    <source>
        <dbReference type="ARBA" id="ARBA00023163"/>
    </source>
</evidence>
<evidence type="ECO:0000256" key="10">
    <source>
        <dbReference type="ARBA" id="ARBA00023211"/>
    </source>
</evidence>
<dbReference type="CDD" id="cd07153">
    <property type="entry name" value="Fur_like"/>
    <property type="match status" value="1"/>
</dbReference>
<dbReference type="InterPro" id="IPR036390">
    <property type="entry name" value="WH_DNA-bd_sf"/>
</dbReference>
<evidence type="ECO:0000313" key="13">
    <source>
        <dbReference type="EMBL" id="KRK25395.1"/>
    </source>
</evidence>
<evidence type="ECO:0000256" key="7">
    <source>
        <dbReference type="ARBA" id="ARBA00023015"/>
    </source>
</evidence>
<feature type="binding site" evidence="11">
    <location>
        <position position="151"/>
    </location>
    <ligand>
        <name>Zn(2+)</name>
        <dbReference type="ChEBI" id="CHEBI:29105"/>
    </ligand>
</feature>
<dbReference type="InterPro" id="IPR043135">
    <property type="entry name" value="Fur_C"/>
</dbReference>
<dbReference type="GO" id="GO:0045892">
    <property type="term" value="P:negative regulation of DNA-templated transcription"/>
    <property type="evidence" value="ECO:0007669"/>
    <property type="project" value="TreeGrafter"/>
</dbReference>
<comment type="caution">
    <text evidence="13">The sequence shown here is derived from an EMBL/GenBank/DDBJ whole genome shotgun (WGS) entry which is preliminary data.</text>
</comment>
<evidence type="ECO:0000256" key="12">
    <source>
        <dbReference type="PIRSR" id="PIRSR602481-2"/>
    </source>
</evidence>
<comment type="subcellular location">
    <subcellularLocation>
        <location evidence="1">Cytoplasm</location>
    </subcellularLocation>
</comment>
<evidence type="ECO:0000313" key="14">
    <source>
        <dbReference type="Proteomes" id="UP000051020"/>
    </source>
</evidence>
<keyword evidence="7" id="KW-0805">Transcription regulation</keyword>
<evidence type="ECO:0000256" key="1">
    <source>
        <dbReference type="ARBA" id="ARBA00004496"/>
    </source>
</evidence>
<protein>
    <submittedName>
        <fullName evidence="13">Peroxide operon transcriptional regulator</fullName>
    </submittedName>
</protein>
<keyword evidence="10" id="KW-0464">Manganese</keyword>
<dbReference type="GO" id="GO:0003700">
    <property type="term" value="F:DNA-binding transcription factor activity"/>
    <property type="evidence" value="ECO:0007669"/>
    <property type="project" value="InterPro"/>
</dbReference>
<comment type="cofactor">
    <cofactor evidence="12">
        <name>Mn(2+)</name>
        <dbReference type="ChEBI" id="CHEBI:29035"/>
    </cofactor>
    <cofactor evidence="12">
        <name>Fe(2+)</name>
        <dbReference type="ChEBI" id="CHEBI:29033"/>
    </cofactor>
    <text evidence="12">Binds 1 Mn(2+) or Fe(2+) ion per subunit.</text>
</comment>
<dbReference type="SUPFAM" id="SSF46785">
    <property type="entry name" value="Winged helix' DNA-binding domain"/>
    <property type="match status" value="1"/>
</dbReference>
<dbReference type="PANTHER" id="PTHR33202">
    <property type="entry name" value="ZINC UPTAKE REGULATION PROTEIN"/>
    <property type="match status" value="1"/>
</dbReference>